<feature type="region of interest" description="Disordered" evidence="1">
    <location>
        <begin position="1"/>
        <end position="82"/>
    </location>
</feature>
<comment type="caution">
    <text evidence="2">The sequence shown here is derived from an EMBL/GenBank/DDBJ whole genome shotgun (WGS) entry which is preliminary data.</text>
</comment>
<evidence type="ECO:0000313" key="3">
    <source>
        <dbReference type="Proteomes" id="UP001356427"/>
    </source>
</evidence>
<evidence type="ECO:0000313" key="2">
    <source>
        <dbReference type="EMBL" id="KAK6311851.1"/>
    </source>
</evidence>
<accession>A0AAN8M479</accession>
<feature type="compositionally biased region" description="Basic and acidic residues" evidence="1">
    <location>
        <begin position="45"/>
        <end position="60"/>
    </location>
</feature>
<dbReference type="EMBL" id="JAGTTL010000015">
    <property type="protein sequence ID" value="KAK6311851.1"/>
    <property type="molecule type" value="Genomic_DNA"/>
</dbReference>
<gene>
    <name evidence="2" type="ORF">J4Q44_G00175150</name>
</gene>
<organism evidence="2 3">
    <name type="scientific">Coregonus suidteri</name>
    <dbReference type="NCBI Taxonomy" id="861788"/>
    <lineage>
        <taxon>Eukaryota</taxon>
        <taxon>Metazoa</taxon>
        <taxon>Chordata</taxon>
        <taxon>Craniata</taxon>
        <taxon>Vertebrata</taxon>
        <taxon>Euteleostomi</taxon>
        <taxon>Actinopterygii</taxon>
        <taxon>Neopterygii</taxon>
        <taxon>Teleostei</taxon>
        <taxon>Protacanthopterygii</taxon>
        <taxon>Salmoniformes</taxon>
        <taxon>Salmonidae</taxon>
        <taxon>Coregoninae</taxon>
        <taxon>Coregonus</taxon>
    </lineage>
</organism>
<sequence>MRCWRGPENSQGMRTRAPTSSGRTPSLAASLTGHEAGGGEGHPGSQERGRRSRVSREVRRQRCSLYGETGVSGGRPETAQRTPAQALTYHTHPSSTVLISKHQFDGRQSKGKLDRTWPPPNPKSARENPGLTQEPKV</sequence>
<proteinExistence type="predicted"/>
<name>A0AAN8M479_9TELE</name>
<feature type="compositionally biased region" description="Polar residues" evidence="1">
    <location>
        <begin position="8"/>
        <end position="29"/>
    </location>
</feature>
<feature type="compositionally biased region" description="Basic and acidic residues" evidence="1">
    <location>
        <begin position="102"/>
        <end position="115"/>
    </location>
</feature>
<dbReference type="AlphaFoldDB" id="A0AAN8M479"/>
<evidence type="ECO:0000256" key="1">
    <source>
        <dbReference type="SAM" id="MobiDB-lite"/>
    </source>
</evidence>
<dbReference type="Proteomes" id="UP001356427">
    <property type="component" value="Unassembled WGS sequence"/>
</dbReference>
<feature type="region of interest" description="Disordered" evidence="1">
    <location>
        <begin position="94"/>
        <end position="137"/>
    </location>
</feature>
<keyword evidence="3" id="KW-1185">Reference proteome</keyword>
<reference evidence="2 3" key="1">
    <citation type="submission" date="2021-04" db="EMBL/GenBank/DDBJ databases">
        <authorList>
            <person name="De Guttry C."/>
            <person name="Zahm M."/>
            <person name="Klopp C."/>
            <person name="Cabau C."/>
            <person name="Louis A."/>
            <person name="Berthelot C."/>
            <person name="Parey E."/>
            <person name="Roest Crollius H."/>
            <person name="Montfort J."/>
            <person name="Robinson-Rechavi M."/>
            <person name="Bucao C."/>
            <person name="Bouchez O."/>
            <person name="Gislard M."/>
            <person name="Lluch J."/>
            <person name="Milhes M."/>
            <person name="Lampietro C."/>
            <person name="Lopez Roques C."/>
            <person name="Donnadieu C."/>
            <person name="Braasch I."/>
            <person name="Desvignes T."/>
            <person name="Postlethwait J."/>
            <person name="Bobe J."/>
            <person name="Wedekind C."/>
            <person name="Guiguen Y."/>
        </authorList>
    </citation>
    <scope>NUCLEOTIDE SEQUENCE [LARGE SCALE GENOMIC DNA]</scope>
    <source>
        <strain evidence="2">Cs_M1</strain>
        <tissue evidence="2">Blood</tissue>
    </source>
</reference>
<protein>
    <submittedName>
        <fullName evidence="2">Uncharacterized protein</fullName>
    </submittedName>
</protein>